<organism evidence="1 2">
    <name type="scientific">Ambrosiozyma monospora</name>
    <name type="common">Yeast</name>
    <name type="synonym">Endomycopsis monosporus</name>
    <dbReference type="NCBI Taxonomy" id="43982"/>
    <lineage>
        <taxon>Eukaryota</taxon>
        <taxon>Fungi</taxon>
        <taxon>Dikarya</taxon>
        <taxon>Ascomycota</taxon>
        <taxon>Saccharomycotina</taxon>
        <taxon>Pichiomycetes</taxon>
        <taxon>Pichiales</taxon>
        <taxon>Pichiaceae</taxon>
        <taxon>Ambrosiozyma</taxon>
    </lineage>
</organism>
<dbReference type="Proteomes" id="UP001165064">
    <property type="component" value="Unassembled WGS sequence"/>
</dbReference>
<name>A0ACB5TAF8_AMBMO</name>
<keyword evidence="2" id="KW-1185">Reference proteome</keyword>
<proteinExistence type="predicted"/>
<gene>
    <name evidence="1" type="ORF">Amon02_000680900</name>
</gene>
<protein>
    <submittedName>
        <fullName evidence="1">Unnamed protein product</fullName>
    </submittedName>
</protein>
<evidence type="ECO:0000313" key="1">
    <source>
        <dbReference type="EMBL" id="GME84392.1"/>
    </source>
</evidence>
<sequence length="304" mass="34749">MIQSCYGGSVLKSFIEYDPSIDDNYYRAIRSLSNPIHYGLNWIANQNNWVYNPYTGNLDLLMQTQRPYSGGGDETDTGLLYTRMSYVCPDLSKAVDRFIPMPNFYYGGSQWQFYLSSKPVALNMADKAFAESQGQQFPRMKQQQPGARPYKGQPIKYRVTLHARRFKDPLSTDSSHPGPEPVPHDSIYNDIQHATVPPHAGGLYNNDPNQPRIAYLRPYDQSCRFTSRSRSGSRSYGGRGDMDEDDYQVVQNVSLVFDFKVLSCFQPNYFGEVRLMMNGFEDVQFELGDCYEEAFLCALRFGVC</sequence>
<comment type="caution">
    <text evidence="1">The sequence shown here is derived from an EMBL/GenBank/DDBJ whole genome shotgun (WGS) entry which is preliminary data.</text>
</comment>
<reference evidence="1" key="1">
    <citation type="submission" date="2023-04" db="EMBL/GenBank/DDBJ databases">
        <title>Ambrosiozyma monospora NBRC 10751.</title>
        <authorList>
            <person name="Ichikawa N."/>
            <person name="Sato H."/>
            <person name="Tonouchi N."/>
        </authorList>
    </citation>
    <scope>NUCLEOTIDE SEQUENCE</scope>
    <source>
        <strain evidence="1">NBRC 10751</strain>
    </source>
</reference>
<evidence type="ECO:0000313" key="2">
    <source>
        <dbReference type="Proteomes" id="UP001165064"/>
    </source>
</evidence>
<accession>A0ACB5TAF8</accession>
<dbReference type="EMBL" id="BSXS01005460">
    <property type="protein sequence ID" value="GME84392.1"/>
    <property type="molecule type" value="Genomic_DNA"/>
</dbReference>